<comment type="caution">
    <text evidence="1">The sequence shown here is derived from an EMBL/GenBank/DDBJ whole genome shotgun (WGS) entry which is preliminary data.</text>
</comment>
<reference evidence="2" key="1">
    <citation type="journal article" date="2019" name="Int. J. Syst. Evol. Microbiol.">
        <title>The Global Catalogue of Microorganisms (GCM) 10K type strain sequencing project: providing services to taxonomists for standard genome sequencing and annotation.</title>
        <authorList>
            <consortium name="The Broad Institute Genomics Platform"/>
            <consortium name="The Broad Institute Genome Sequencing Center for Infectious Disease"/>
            <person name="Wu L."/>
            <person name="Ma J."/>
        </authorList>
    </citation>
    <scope>NUCLEOTIDE SEQUENCE [LARGE SCALE GENOMIC DNA]</scope>
    <source>
        <strain evidence="2">CGMCC 1.12286</strain>
    </source>
</reference>
<evidence type="ECO:0000313" key="1">
    <source>
        <dbReference type="EMBL" id="MFD1674177.1"/>
    </source>
</evidence>
<dbReference type="EMBL" id="JBHUCX010000018">
    <property type="protein sequence ID" value="MFD1674177.1"/>
    <property type="molecule type" value="Genomic_DNA"/>
</dbReference>
<dbReference type="Gene3D" id="3.60.10.10">
    <property type="entry name" value="Endonuclease/exonuclease/phosphatase"/>
    <property type="match status" value="1"/>
</dbReference>
<protein>
    <recommendedName>
        <fullName evidence="3">Endonuclease/exonuclease/phosphatase domain-containing protein</fullName>
    </recommendedName>
</protein>
<gene>
    <name evidence="1" type="ORF">ACFSB2_05550</name>
</gene>
<dbReference type="InterPro" id="IPR036691">
    <property type="entry name" value="Endo/exonu/phosph_ase_sf"/>
</dbReference>
<organism evidence="1 2">
    <name type="scientific">Alicyclobacillus fodiniaquatilis</name>
    <dbReference type="NCBI Taxonomy" id="1661150"/>
    <lineage>
        <taxon>Bacteria</taxon>
        <taxon>Bacillati</taxon>
        <taxon>Bacillota</taxon>
        <taxon>Bacilli</taxon>
        <taxon>Bacillales</taxon>
        <taxon>Alicyclobacillaceae</taxon>
        <taxon>Alicyclobacillus</taxon>
    </lineage>
</organism>
<proteinExistence type="predicted"/>
<dbReference type="RefSeq" id="WP_377941996.1">
    <property type="nucleotide sequence ID" value="NZ_JBHUCX010000018.1"/>
</dbReference>
<accession>A0ABW4JD01</accession>
<dbReference type="Proteomes" id="UP001597079">
    <property type="component" value="Unassembled WGS sequence"/>
</dbReference>
<name>A0ABW4JD01_9BACL</name>
<keyword evidence="2" id="KW-1185">Reference proteome</keyword>
<sequence length="257" mass="28395">MPDLRIITWNSKGESQQKATELQNEINAINALYAATPVDLILIQEAKNAANGDIYTALTPPAPAHITEMPNGQRAGYIAKVCHPATTLVSRPLQLLDYDTDSEFGDWKKKAIPRTLRLINTQAKNMRPPASFDFTHQGASIRLITWHAPLERPLVMEGYTMAGGACLDAFLFLDNSSLIEDTSSFDLVVIAGDLNAKSNALEEDYGGYVPLDDFEGESNHLDHIIAYRPKGGQITFHEARATASSSDHKIFSCRIHW</sequence>
<evidence type="ECO:0008006" key="3">
    <source>
        <dbReference type="Google" id="ProtNLM"/>
    </source>
</evidence>
<evidence type="ECO:0000313" key="2">
    <source>
        <dbReference type="Proteomes" id="UP001597079"/>
    </source>
</evidence>
<dbReference type="SUPFAM" id="SSF56219">
    <property type="entry name" value="DNase I-like"/>
    <property type="match status" value="1"/>
</dbReference>